<name>A0A699IZF6_TANCI</name>
<sequence>SLTNSLDTRNHLKILTTFLSGQPGRLYLCINNILIDDLYLPSSNEATRWVKCVSIKINVFAWRARLDRLPTRCNLLSRGVEIESLNCPICGQSPEDARHIFFQCDLAKAVLRRVCRWWDIQWVDIMSFEDWNTWFSSIRLSSNLTQILEGVFYVAWWHIWAFRNNTIFNDPPPRRAVISDDIISQSFMWCSSRCSSPISWDVWLKNPYLISL</sequence>
<reference evidence="2" key="1">
    <citation type="journal article" date="2019" name="Sci. Rep.">
        <title>Draft genome of Tanacetum cinerariifolium, the natural source of mosquito coil.</title>
        <authorList>
            <person name="Yamashiro T."/>
            <person name="Shiraishi A."/>
            <person name="Satake H."/>
            <person name="Nakayama K."/>
        </authorList>
    </citation>
    <scope>NUCLEOTIDE SEQUENCE</scope>
</reference>
<protein>
    <submittedName>
        <fullName evidence="2">RNA-directed DNA polymerase, eukaryota</fullName>
    </submittedName>
</protein>
<organism evidence="2">
    <name type="scientific">Tanacetum cinerariifolium</name>
    <name type="common">Dalmatian daisy</name>
    <name type="synonym">Chrysanthemum cinerariifolium</name>
    <dbReference type="NCBI Taxonomy" id="118510"/>
    <lineage>
        <taxon>Eukaryota</taxon>
        <taxon>Viridiplantae</taxon>
        <taxon>Streptophyta</taxon>
        <taxon>Embryophyta</taxon>
        <taxon>Tracheophyta</taxon>
        <taxon>Spermatophyta</taxon>
        <taxon>Magnoliopsida</taxon>
        <taxon>eudicotyledons</taxon>
        <taxon>Gunneridae</taxon>
        <taxon>Pentapetalae</taxon>
        <taxon>asterids</taxon>
        <taxon>campanulids</taxon>
        <taxon>Asterales</taxon>
        <taxon>Asteraceae</taxon>
        <taxon>Asteroideae</taxon>
        <taxon>Anthemideae</taxon>
        <taxon>Anthemidinae</taxon>
        <taxon>Tanacetum</taxon>
    </lineage>
</organism>
<dbReference type="InterPro" id="IPR026960">
    <property type="entry name" value="RVT-Znf"/>
</dbReference>
<feature type="domain" description="Reverse transcriptase zinc-binding" evidence="1">
    <location>
        <begin position="46"/>
        <end position="109"/>
    </location>
</feature>
<dbReference type="EMBL" id="BKCJ010352233">
    <property type="protein sequence ID" value="GEZ98987.1"/>
    <property type="molecule type" value="Genomic_DNA"/>
</dbReference>
<evidence type="ECO:0000313" key="2">
    <source>
        <dbReference type="EMBL" id="GEZ98987.1"/>
    </source>
</evidence>
<keyword evidence="2" id="KW-0808">Transferase</keyword>
<keyword evidence="2" id="KW-0695">RNA-directed DNA polymerase</keyword>
<feature type="non-terminal residue" evidence="2">
    <location>
        <position position="1"/>
    </location>
</feature>
<keyword evidence="2" id="KW-0548">Nucleotidyltransferase</keyword>
<evidence type="ECO:0000259" key="1">
    <source>
        <dbReference type="Pfam" id="PF13966"/>
    </source>
</evidence>
<comment type="caution">
    <text evidence="2">The sequence shown here is derived from an EMBL/GenBank/DDBJ whole genome shotgun (WGS) entry which is preliminary data.</text>
</comment>
<gene>
    <name evidence="2" type="ORF">Tci_570960</name>
</gene>
<dbReference type="GO" id="GO:0003964">
    <property type="term" value="F:RNA-directed DNA polymerase activity"/>
    <property type="evidence" value="ECO:0007669"/>
    <property type="project" value="UniProtKB-KW"/>
</dbReference>
<accession>A0A699IZF6</accession>
<dbReference type="AlphaFoldDB" id="A0A699IZF6"/>
<proteinExistence type="predicted"/>
<dbReference type="Pfam" id="PF13966">
    <property type="entry name" value="zf-RVT"/>
    <property type="match status" value="1"/>
</dbReference>